<dbReference type="EMBL" id="CM017328">
    <property type="protein sequence ID" value="KAE8123772.1"/>
    <property type="molecule type" value="Genomic_DNA"/>
</dbReference>
<dbReference type="InterPro" id="IPR046849">
    <property type="entry name" value="E2_motif"/>
</dbReference>
<dbReference type="Pfam" id="PF20430">
    <property type="entry name" value="Eplus_motif"/>
    <property type="match status" value="1"/>
</dbReference>
<name>A0A5N6RNB5_9ROSI</name>
<reference evidence="5 6" key="1">
    <citation type="submission" date="2019-06" db="EMBL/GenBank/DDBJ databases">
        <title>A chromosomal-level reference genome of Carpinus fangiana (Coryloideae, Betulaceae).</title>
        <authorList>
            <person name="Yang X."/>
            <person name="Wang Z."/>
            <person name="Zhang L."/>
            <person name="Hao G."/>
            <person name="Liu J."/>
            <person name="Yang Y."/>
        </authorList>
    </citation>
    <scope>NUCLEOTIDE SEQUENCE [LARGE SCALE GENOMIC DNA]</scope>
    <source>
        <strain evidence="5">Cfa_2016G</strain>
        <tissue evidence="5">Leaf</tissue>
    </source>
</reference>
<dbReference type="Proteomes" id="UP000327013">
    <property type="component" value="Chromosome 8"/>
</dbReference>
<accession>A0A5N6RNB5</accession>
<dbReference type="GO" id="GO:0003723">
    <property type="term" value="F:RNA binding"/>
    <property type="evidence" value="ECO:0007669"/>
    <property type="project" value="InterPro"/>
</dbReference>
<feature type="domain" description="DYW" evidence="4">
    <location>
        <begin position="334"/>
        <end position="425"/>
    </location>
</feature>
<dbReference type="Gene3D" id="1.25.40.10">
    <property type="entry name" value="Tetratricopeptide repeat domain"/>
    <property type="match status" value="2"/>
</dbReference>
<dbReference type="PROSITE" id="PS51375">
    <property type="entry name" value="PPR"/>
    <property type="match status" value="2"/>
</dbReference>
<dbReference type="InterPro" id="IPR046960">
    <property type="entry name" value="PPR_At4g14850-like_plant"/>
</dbReference>
<evidence type="ECO:0000313" key="6">
    <source>
        <dbReference type="Proteomes" id="UP000327013"/>
    </source>
</evidence>
<dbReference type="NCBIfam" id="TIGR00756">
    <property type="entry name" value="PPR"/>
    <property type="match status" value="2"/>
</dbReference>
<dbReference type="InterPro" id="IPR046848">
    <property type="entry name" value="E_motif"/>
</dbReference>
<dbReference type="InterPro" id="IPR002885">
    <property type="entry name" value="PPR_rpt"/>
</dbReference>
<evidence type="ECO:0000259" key="4">
    <source>
        <dbReference type="Pfam" id="PF14432"/>
    </source>
</evidence>
<dbReference type="Pfam" id="PF01535">
    <property type="entry name" value="PPR"/>
    <property type="match status" value="1"/>
</dbReference>
<feature type="repeat" description="PPR" evidence="3">
    <location>
        <begin position="20"/>
        <end position="54"/>
    </location>
</feature>
<dbReference type="Pfam" id="PF13041">
    <property type="entry name" value="PPR_2"/>
    <property type="match status" value="2"/>
</dbReference>
<dbReference type="FunFam" id="1.25.40.10:FF:000242">
    <property type="entry name" value="Pentatricopeptide repeat-containing protein"/>
    <property type="match status" value="1"/>
</dbReference>
<dbReference type="Pfam" id="PF14432">
    <property type="entry name" value="DYW_deaminase"/>
    <property type="match status" value="1"/>
</dbReference>
<evidence type="ECO:0000256" key="1">
    <source>
        <dbReference type="ARBA" id="ARBA00006643"/>
    </source>
</evidence>
<dbReference type="InterPro" id="IPR011990">
    <property type="entry name" value="TPR-like_helical_dom_sf"/>
</dbReference>
<evidence type="ECO:0000256" key="3">
    <source>
        <dbReference type="PROSITE-ProRule" id="PRU00708"/>
    </source>
</evidence>
<protein>
    <recommendedName>
        <fullName evidence="4">DYW domain-containing protein</fullName>
    </recommendedName>
</protein>
<evidence type="ECO:0000256" key="2">
    <source>
        <dbReference type="ARBA" id="ARBA00022737"/>
    </source>
</evidence>
<dbReference type="Pfam" id="PF20431">
    <property type="entry name" value="E_motif"/>
    <property type="match status" value="1"/>
</dbReference>
<dbReference type="PANTHER" id="PTHR47926:SF360">
    <property type="entry name" value="PENTATRICOPEPTIDE REPEAT-CONTAINING PROTEIN"/>
    <property type="match status" value="1"/>
</dbReference>
<dbReference type="InterPro" id="IPR032867">
    <property type="entry name" value="DYW_dom"/>
</dbReference>
<evidence type="ECO:0000313" key="5">
    <source>
        <dbReference type="EMBL" id="KAE8123772.1"/>
    </source>
</evidence>
<dbReference type="GO" id="GO:0008270">
    <property type="term" value="F:zinc ion binding"/>
    <property type="evidence" value="ECO:0007669"/>
    <property type="project" value="InterPro"/>
</dbReference>
<comment type="similarity">
    <text evidence="1">Belongs to the PPR family. PCMP-H subfamily.</text>
</comment>
<keyword evidence="6" id="KW-1185">Reference proteome</keyword>
<keyword evidence="2" id="KW-0677">Repeat</keyword>
<dbReference type="PANTHER" id="PTHR47926">
    <property type="entry name" value="PENTATRICOPEPTIDE REPEAT-CONTAINING PROTEIN"/>
    <property type="match status" value="1"/>
</dbReference>
<sequence>MKNGECDFAKKVFYKMPTRDVVTWNSIIGGFVKNVRFQEALRFFREMLGSNVQPDASTFASIMSGCARFGSLKNAQWVHALVIENKIELNSILSAALVDMYAKCGRIQTAKEVFDCVRRDDVSVWNAIINGLASHGLGSDALALFSKMELESVLPDSITFIGILTACSHCGLVEQGWKYFDLMRNCYSIEPQLQHYGAMVDLLGRAGHLEEAYAIIDSMPMEPDIVIWRALLSACKTYKKSALGEIAIANISRLRSGDYVLLSNIYCSLKKWDTAERVREMMKKTGVRKNRGKSWVELVGVIHQFKAGDRSHPETEAIYSVLEGLIKRVKLEGFTYVTELVLMDVSEEEKEENLNFHSEKLALAYGILKTSPGTEIRIFKNLRICHDCHCWIKVVSAVLNRVIIVRDRTRFHRFEGGLCSCGDYW</sequence>
<dbReference type="OrthoDB" id="185373at2759"/>
<feature type="repeat" description="PPR" evidence="3">
    <location>
        <begin position="121"/>
        <end position="155"/>
    </location>
</feature>
<dbReference type="GO" id="GO:0009451">
    <property type="term" value="P:RNA modification"/>
    <property type="evidence" value="ECO:0007669"/>
    <property type="project" value="InterPro"/>
</dbReference>
<dbReference type="AlphaFoldDB" id="A0A5N6RNB5"/>
<proteinExistence type="inferred from homology"/>
<organism evidence="5 6">
    <name type="scientific">Carpinus fangiana</name>
    <dbReference type="NCBI Taxonomy" id="176857"/>
    <lineage>
        <taxon>Eukaryota</taxon>
        <taxon>Viridiplantae</taxon>
        <taxon>Streptophyta</taxon>
        <taxon>Embryophyta</taxon>
        <taxon>Tracheophyta</taxon>
        <taxon>Spermatophyta</taxon>
        <taxon>Magnoliopsida</taxon>
        <taxon>eudicotyledons</taxon>
        <taxon>Gunneridae</taxon>
        <taxon>Pentapetalae</taxon>
        <taxon>rosids</taxon>
        <taxon>fabids</taxon>
        <taxon>Fagales</taxon>
        <taxon>Betulaceae</taxon>
        <taxon>Carpinus</taxon>
    </lineage>
</organism>
<gene>
    <name evidence="5" type="ORF">FH972_018702</name>
</gene>